<dbReference type="GO" id="GO:0016740">
    <property type="term" value="F:transferase activity"/>
    <property type="evidence" value="ECO:0007669"/>
    <property type="project" value="UniProtKB-KW"/>
</dbReference>
<dbReference type="Proteomes" id="UP000031518">
    <property type="component" value="Unassembled WGS sequence"/>
</dbReference>
<dbReference type="EMBL" id="CBXV010000008">
    <property type="protein sequence ID" value="CDM66839.1"/>
    <property type="molecule type" value="Genomic_DNA"/>
</dbReference>
<dbReference type="Gene3D" id="3.90.550.10">
    <property type="entry name" value="Spore Coat Polysaccharide Biosynthesis Protein SpsA, Chain A"/>
    <property type="match status" value="1"/>
</dbReference>
<keyword evidence="1" id="KW-0472">Membrane</keyword>
<feature type="transmembrane region" description="Helical" evidence="1">
    <location>
        <begin position="320"/>
        <end position="339"/>
    </location>
</feature>
<keyword evidence="1" id="KW-1133">Transmembrane helix</keyword>
<organism evidence="3 4">
    <name type="scientific">Pyrinomonas methylaliphatogenes</name>
    <dbReference type="NCBI Taxonomy" id="454194"/>
    <lineage>
        <taxon>Bacteria</taxon>
        <taxon>Pseudomonadati</taxon>
        <taxon>Acidobacteriota</taxon>
        <taxon>Blastocatellia</taxon>
        <taxon>Blastocatellales</taxon>
        <taxon>Pyrinomonadaceae</taxon>
        <taxon>Pyrinomonas</taxon>
    </lineage>
</organism>
<dbReference type="STRING" id="454194.PYK22_02878"/>
<name>A0A0B6X2Q8_9BACT</name>
<dbReference type="InterPro" id="IPR029044">
    <property type="entry name" value="Nucleotide-diphossugar_trans"/>
</dbReference>
<evidence type="ECO:0000313" key="3">
    <source>
        <dbReference type="EMBL" id="CDM66839.1"/>
    </source>
</evidence>
<protein>
    <submittedName>
        <fullName evidence="3">Glycosyl transferase</fullName>
    </submittedName>
</protein>
<keyword evidence="4" id="KW-1185">Reference proteome</keyword>
<dbReference type="PANTHER" id="PTHR43646">
    <property type="entry name" value="GLYCOSYLTRANSFERASE"/>
    <property type="match status" value="1"/>
</dbReference>
<reference evidence="3 4" key="2">
    <citation type="submission" date="2015-01" db="EMBL/GenBank/DDBJ databases">
        <title>Complete genome sequence of Pyrinomonas methylaliphatogenes type strain K22T.</title>
        <authorList>
            <person name="Lee K.C.Y."/>
            <person name="Power J.F."/>
            <person name="Dunfield P.F."/>
            <person name="Morgan X.C."/>
            <person name="Huttenhower C."/>
            <person name="Stott M.B."/>
        </authorList>
    </citation>
    <scope>NUCLEOTIDE SEQUENCE [LARGE SCALE GENOMIC DNA]</scope>
    <source>
        <strain evidence="3 4">K22</strain>
    </source>
</reference>
<evidence type="ECO:0000256" key="1">
    <source>
        <dbReference type="SAM" id="Phobius"/>
    </source>
</evidence>
<gene>
    <name evidence="3" type="ORF">PYK22_02878</name>
</gene>
<accession>A0A0B6X2Q8</accession>
<feature type="domain" description="Glycosyltransferase 2-like" evidence="2">
    <location>
        <begin position="51"/>
        <end position="224"/>
    </location>
</feature>
<dbReference type="SUPFAM" id="SSF53448">
    <property type="entry name" value="Nucleotide-diphospho-sugar transferases"/>
    <property type="match status" value="1"/>
</dbReference>
<dbReference type="Pfam" id="PF00535">
    <property type="entry name" value="Glycos_transf_2"/>
    <property type="match status" value="1"/>
</dbReference>
<evidence type="ECO:0000259" key="2">
    <source>
        <dbReference type="Pfam" id="PF00535"/>
    </source>
</evidence>
<dbReference type="CDD" id="cd06423">
    <property type="entry name" value="CESA_like"/>
    <property type="match status" value="1"/>
</dbReference>
<feature type="transmembrane region" description="Helical" evidence="1">
    <location>
        <begin position="345"/>
        <end position="365"/>
    </location>
</feature>
<feature type="transmembrane region" description="Helical" evidence="1">
    <location>
        <begin position="292"/>
        <end position="313"/>
    </location>
</feature>
<dbReference type="InterPro" id="IPR001173">
    <property type="entry name" value="Glyco_trans_2-like"/>
</dbReference>
<reference evidence="3 4" key="1">
    <citation type="submission" date="2013-12" db="EMBL/GenBank/DDBJ databases">
        <authorList>
            <person name="Stott M."/>
        </authorList>
    </citation>
    <scope>NUCLEOTIDE SEQUENCE [LARGE SCALE GENOMIC DNA]</scope>
    <source>
        <strain evidence="3 4">K22</strain>
    </source>
</reference>
<keyword evidence="3" id="KW-0808">Transferase</keyword>
<proteinExistence type="predicted"/>
<feature type="transmembrane region" description="Helical" evidence="1">
    <location>
        <begin position="6"/>
        <end position="25"/>
    </location>
</feature>
<keyword evidence="1" id="KW-0812">Transmembrane</keyword>
<sequence length="393" mass="43721">MWLIVVAVISWFTLLAWIAAAILTLRARKGQRPLVVLDEIDLKQSDAPSVSILVPCRNEAGRVLRQSIGSMLAQDYGNFELIAIDDRSTDETKAILFELAARDPRMRVIEGAEVPEGWIGKPHALQQGLQAARGEWILATDADMLYAPEALREAIAHARCGSLDALSFIPRVDCLSFWERVFMPVFGWILMVMLPLYRVNDPRHGEAIAAGGFFLIKREILERLGGYSVVRNEVAEDLRLAEKLKRAGARFRLEYAPHLVRTRMQTNLREIWEGFSKNLFAGVGYRPVQGTAGAFLTFLLGIAPPLITLTALLKGDLPAAIWVPAAFSWAVQVAIFMAVDLWADVPILYALTAPLGFALFGAILLNSTIRITTGIGVTWRGRRLYAEEIPPRY</sequence>
<evidence type="ECO:0000313" key="4">
    <source>
        <dbReference type="Proteomes" id="UP000031518"/>
    </source>
</evidence>
<dbReference type="PANTHER" id="PTHR43646:SF3">
    <property type="entry name" value="SLR1566 PROTEIN"/>
    <property type="match status" value="1"/>
</dbReference>
<dbReference type="AlphaFoldDB" id="A0A0B6X2Q8"/>